<organism evidence="2 3">
    <name type="scientific">Pontivivens ytuae</name>
    <dbReference type="NCBI Taxonomy" id="2789856"/>
    <lineage>
        <taxon>Bacteria</taxon>
        <taxon>Pseudomonadati</taxon>
        <taxon>Pseudomonadota</taxon>
        <taxon>Alphaproteobacteria</taxon>
        <taxon>Rhodobacterales</taxon>
        <taxon>Paracoccaceae</taxon>
        <taxon>Pontivivens</taxon>
    </lineage>
</organism>
<dbReference type="EMBL" id="CP064942">
    <property type="protein sequence ID" value="QPH55588.1"/>
    <property type="molecule type" value="Genomic_DNA"/>
</dbReference>
<evidence type="ECO:0000313" key="3">
    <source>
        <dbReference type="Proteomes" id="UP000594800"/>
    </source>
</evidence>
<dbReference type="KEGG" id="poz:I0K15_07600"/>
<name>A0A7S9LUV1_9RHOB</name>
<evidence type="ECO:0000256" key="1">
    <source>
        <dbReference type="SAM" id="Phobius"/>
    </source>
</evidence>
<sequence>MKANLISAFPLLIGALLGVLFVHTHLTWGPILGISIFIGGLGAAAYAGGRLLIGSFPVPAVRIWQFQVLVPIAVIALMTFAMAELSDWIMAFVADKDWFNLPVDATRAKAQESIASAIYGTIAAFIGSIFLDDVEGQKGGLWPPAQIKRAIGNSYGIEVNNLKAEIEAMAAQPPGVSPPHEALSQLCKSFAQLLSAFPPSVQVTAMLDPAIQAHALSDHQKALEALAVSPDQRPEGFPDTGLVQKIERFERLKRAVQEDTLSAGQPSGWSYGAALTRAKIIKKHFSETRAQRS</sequence>
<proteinExistence type="predicted"/>
<gene>
    <name evidence="2" type="ORF">I0K15_07600</name>
</gene>
<accession>A0A7S9LUV1</accession>
<keyword evidence="1" id="KW-1133">Transmembrane helix</keyword>
<feature type="transmembrane region" description="Helical" evidence="1">
    <location>
        <begin position="68"/>
        <end position="94"/>
    </location>
</feature>
<keyword evidence="3" id="KW-1185">Reference proteome</keyword>
<dbReference type="RefSeq" id="WP_196104850.1">
    <property type="nucleotide sequence ID" value="NZ_CP064942.1"/>
</dbReference>
<protein>
    <submittedName>
        <fullName evidence="2">Uncharacterized protein</fullName>
    </submittedName>
</protein>
<keyword evidence="1" id="KW-0472">Membrane</keyword>
<dbReference type="Proteomes" id="UP000594800">
    <property type="component" value="Chromosome"/>
</dbReference>
<evidence type="ECO:0000313" key="2">
    <source>
        <dbReference type="EMBL" id="QPH55588.1"/>
    </source>
</evidence>
<dbReference type="AlphaFoldDB" id="A0A7S9LUV1"/>
<keyword evidence="1" id="KW-0812">Transmembrane</keyword>
<feature type="transmembrane region" description="Helical" evidence="1">
    <location>
        <begin position="31"/>
        <end position="56"/>
    </location>
</feature>
<reference evidence="2 3" key="1">
    <citation type="submission" date="2020-11" db="EMBL/GenBank/DDBJ databases">
        <title>Description of Pontivivens ytuae sp. nov. isolated from deep sea sediment of Mariana Trench.</title>
        <authorList>
            <person name="Wang Z."/>
            <person name="Sun Q.-L."/>
            <person name="Xu X.-D."/>
            <person name="Tang Y.-Z."/>
            <person name="Zhang J."/>
        </authorList>
    </citation>
    <scope>NUCLEOTIDE SEQUENCE [LARGE SCALE GENOMIC DNA]</scope>
    <source>
        <strain evidence="2 3">MT2928</strain>
    </source>
</reference>